<reference evidence="20" key="1">
    <citation type="submission" date="2017-05" db="EMBL/GenBank/DDBJ databases">
        <title>The complete mitochondrial genomes of two species and their phylogenetic implications (H. asiaticum asiaticum and H. asiaticum kozlovi).</title>
        <authorList>
            <person name="Liu Z.Q."/>
            <person name="Nuer K."/>
            <person name="Chen S.J."/>
            <person name="Zhao L."/>
            <person name="Zhang Z.Z."/>
            <person name="Ailisir M."/>
            <person name="Han T."/>
            <person name="Wang J.W."/>
            <person name="Wang Y.Z."/>
            <person name="Chen C.F."/>
        </authorList>
    </citation>
    <scope>NUCLEOTIDE SEQUENCE</scope>
</reference>
<evidence type="ECO:0000259" key="19">
    <source>
        <dbReference type="Pfam" id="PF01059"/>
    </source>
</evidence>
<evidence type="ECO:0000256" key="15">
    <source>
        <dbReference type="ARBA" id="ARBA00023136"/>
    </source>
</evidence>
<keyword evidence="13 17" id="KW-0830">Ubiquinone</keyword>
<keyword evidence="9" id="KW-1278">Translocase</keyword>
<keyword evidence="14 17" id="KW-0496">Mitochondrion</keyword>
<evidence type="ECO:0000256" key="5">
    <source>
        <dbReference type="ARBA" id="ARBA00021006"/>
    </source>
</evidence>
<feature type="transmembrane region" description="Helical" evidence="17">
    <location>
        <begin position="294"/>
        <end position="315"/>
    </location>
</feature>
<evidence type="ECO:0000256" key="12">
    <source>
        <dbReference type="ARBA" id="ARBA00023027"/>
    </source>
</evidence>
<dbReference type="InterPro" id="IPR001750">
    <property type="entry name" value="ND/Mrp_TM"/>
</dbReference>
<keyword evidence="12 17" id="KW-0520">NAD</keyword>
<proteinExistence type="inferred from homology"/>
<dbReference type="GO" id="GO:0042773">
    <property type="term" value="P:ATP synthesis coupled electron transport"/>
    <property type="evidence" value="ECO:0007669"/>
    <property type="project" value="InterPro"/>
</dbReference>
<dbReference type="PANTHER" id="PTHR43507:SF20">
    <property type="entry name" value="NADH-UBIQUINONE OXIDOREDUCTASE CHAIN 4"/>
    <property type="match status" value="1"/>
</dbReference>
<dbReference type="GO" id="GO:0048039">
    <property type="term" value="F:ubiquinone binding"/>
    <property type="evidence" value="ECO:0007669"/>
    <property type="project" value="TreeGrafter"/>
</dbReference>
<organism evidence="20">
    <name type="scientific">Hyalomma asiaticum asiaticum</name>
    <name type="common">Tick</name>
    <dbReference type="NCBI Taxonomy" id="266039"/>
    <lineage>
        <taxon>Eukaryota</taxon>
        <taxon>Metazoa</taxon>
        <taxon>Ecdysozoa</taxon>
        <taxon>Arthropoda</taxon>
        <taxon>Chelicerata</taxon>
        <taxon>Arachnida</taxon>
        <taxon>Acari</taxon>
        <taxon>Parasitiformes</taxon>
        <taxon>Ixodida</taxon>
        <taxon>Ixodoidea</taxon>
        <taxon>Ixodidae</taxon>
        <taxon>Hyalomminae</taxon>
        <taxon>Hyalomma</taxon>
    </lineage>
</organism>
<feature type="transmembrane region" description="Helical" evidence="17">
    <location>
        <begin position="414"/>
        <end position="435"/>
    </location>
</feature>
<comment type="function">
    <text evidence="17">Core subunit of the mitochondrial membrane respiratory chain NADH dehydrogenase (Complex I) which catalyzes electron transfer from NADH through the respiratory chain, using ubiquinone as an electron acceptor. Essential for the catalytic activity and assembly of complex I.</text>
</comment>
<evidence type="ECO:0000313" key="20">
    <source>
        <dbReference type="EMBL" id="AUQ23343.1"/>
    </source>
</evidence>
<dbReference type="GO" id="GO:0031966">
    <property type="term" value="C:mitochondrial membrane"/>
    <property type="evidence" value="ECO:0007669"/>
    <property type="project" value="UniProtKB-SubCell"/>
</dbReference>
<dbReference type="InterPro" id="IPR003918">
    <property type="entry name" value="NADH_UbQ_OxRdtase"/>
</dbReference>
<dbReference type="Pfam" id="PF01059">
    <property type="entry name" value="Oxidored_q5_N"/>
    <property type="match status" value="1"/>
</dbReference>
<feature type="transmembrane region" description="Helical" evidence="17">
    <location>
        <begin position="266"/>
        <end position="288"/>
    </location>
</feature>
<dbReference type="GO" id="GO:0008137">
    <property type="term" value="F:NADH dehydrogenase (ubiquinone) activity"/>
    <property type="evidence" value="ECO:0007669"/>
    <property type="project" value="UniProtKB-UniRule"/>
</dbReference>
<comment type="function">
    <text evidence="1">Core subunit of the mitochondrial membrane respiratory chain NADH dehydrogenase (Complex I) that is believed to belong to the minimal assembly required for catalysis. Complex I functions in the transfer of electrons from NADH to the respiratory chain. The immediate electron acceptor for the enzyme is believed to be ubiquinone.</text>
</comment>
<evidence type="ECO:0000256" key="14">
    <source>
        <dbReference type="ARBA" id="ARBA00023128"/>
    </source>
</evidence>
<dbReference type="InterPro" id="IPR000260">
    <property type="entry name" value="NADH4_N"/>
</dbReference>
<keyword evidence="8 17" id="KW-0812">Transmembrane</keyword>
<accession>A0A343SB43</accession>
<geneLocation type="mitochondrion" evidence="20"/>
<dbReference type="PRINTS" id="PR01437">
    <property type="entry name" value="NUOXDRDTASE4"/>
</dbReference>
<dbReference type="Pfam" id="PF00361">
    <property type="entry name" value="Proton_antipo_M"/>
    <property type="match status" value="1"/>
</dbReference>
<evidence type="ECO:0000256" key="7">
    <source>
        <dbReference type="ARBA" id="ARBA00022660"/>
    </source>
</evidence>
<feature type="domain" description="NADH:quinone oxidoreductase/Mrp antiporter transmembrane" evidence="18">
    <location>
        <begin position="102"/>
        <end position="382"/>
    </location>
</feature>
<dbReference type="EC" id="7.1.1.2" evidence="4 17"/>
<evidence type="ECO:0000256" key="11">
    <source>
        <dbReference type="ARBA" id="ARBA00022989"/>
    </source>
</evidence>
<evidence type="ECO:0000256" key="8">
    <source>
        <dbReference type="ARBA" id="ARBA00022692"/>
    </source>
</evidence>
<keyword evidence="15 17" id="KW-0472">Membrane</keyword>
<feature type="transmembrane region" description="Helical" evidence="17">
    <location>
        <begin position="324"/>
        <end position="346"/>
    </location>
</feature>
<feature type="transmembrane region" description="Helical" evidence="17">
    <location>
        <begin position="84"/>
        <end position="100"/>
    </location>
</feature>
<evidence type="ECO:0000256" key="6">
    <source>
        <dbReference type="ARBA" id="ARBA00022448"/>
    </source>
</evidence>
<dbReference type="GO" id="GO:0003954">
    <property type="term" value="F:NADH dehydrogenase activity"/>
    <property type="evidence" value="ECO:0007669"/>
    <property type="project" value="TreeGrafter"/>
</dbReference>
<dbReference type="EMBL" id="MF101817">
    <property type="protein sequence ID" value="AUQ23343.1"/>
    <property type="molecule type" value="Genomic_DNA"/>
</dbReference>
<evidence type="ECO:0000259" key="18">
    <source>
        <dbReference type="Pfam" id="PF00361"/>
    </source>
</evidence>
<keyword evidence="11 17" id="KW-1133">Transmembrane helix</keyword>
<dbReference type="PANTHER" id="PTHR43507">
    <property type="entry name" value="NADH-UBIQUINONE OXIDOREDUCTASE CHAIN 4"/>
    <property type="match status" value="1"/>
</dbReference>
<feature type="transmembrane region" description="Helical" evidence="17">
    <location>
        <begin position="237"/>
        <end position="259"/>
    </location>
</feature>
<feature type="transmembrane region" description="Helical" evidence="17">
    <location>
        <begin position="167"/>
        <end position="186"/>
    </location>
</feature>
<feature type="transmembrane region" description="Helical" evidence="17">
    <location>
        <begin position="106"/>
        <end position="124"/>
    </location>
</feature>
<protein>
    <recommendedName>
        <fullName evidence="5 17">NADH-ubiquinone oxidoreductase chain 4</fullName>
        <ecNumber evidence="4 17">7.1.1.2</ecNumber>
    </recommendedName>
</protein>
<evidence type="ECO:0000256" key="1">
    <source>
        <dbReference type="ARBA" id="ARBA00003257"/>
    </source>
</evidence>
<feature type="transmembrane region" description="Helical" evidence="17">
    <location>
        <begin position="206"/>
        <end position="225"/>
    </location>
</feature>
<feature type="domain" description="NADH:ubiquinone oxidoreductase chain 4 N-terminal" evidence="19">
    <location>
        <begin position="1"/>
        <end position="99"/>
    </location>
</feature>
<evidence type="ECO:0000256" key="16">
    <source>
        <dbReference type="ARBA" id="ARBA00049551"/>
    </source>
</evidence>
<comment type="similarity">
    <text evidence="3 17">Belongs to the complex I subunit 4 family.</text>
</comment>
<sequence>MLMIFMMMLMIMCMYTFLSSYQTMIYLLLLASLVILKSIVNNGELLVCFFYTDLMSLSMINLTIWISFLMILASNFLKVFKNKYFIFYSMMMLLLLILCFSSENLLLFYLFFESVLFPIIMLIMNWGNQPERLQAGFYMLLYTVFGSLPLLVLMLNMNLSLSVLYNYWIFNSIGLMFFFMVLGFLVKIPMFFFHLWLPKAHVEAPVAGSMILAGILLKLGFYGLYRFKSFFFIDLLNYSIVLMMISIWGAVMISITCFFQIDIKSLIAFSSVSHMGITLSGFLTFFLYGSYGMLMMMIGHGLCSSGLFCLSNLLYERFFTRNMLLVKGMIAIFPSLTLWWFFFSVINMSAPMTMNLFGELFLSVSLIKYNFIFIIPISLLIFFSACYSIYMYSYVNHGKSWILYSNNMINCREYLLLMLHLFPMLIWFLKMNFFLKFI</sequence>
<keyword evidence="6 17" id="KW-0813">Transport</keyword>
<evidence type="ECO:0000256" key="10">
    <source>
        <dbReference type="ARBA" id="ARBA00022982"/>
    </source>
</evidence>
<evidence type="ECO:0000256" key="3">
    <source>
        <dbReference type="ARBA" id="ARBA00009025"/>
    </source>
</evidence>
<evidence type="ECO:0000256" key="4">
    <source>
        <dbReference type="ARBA" id="ARBA00012944"/>
    </source>
</evidence>
<feature type="transmembrane region" description="Helical" evidence="17">
    <location>
        <begin position="58"/>
        <end position="77"/>
    </location>
</feature>
<name>A0A343SB43_HYAAS</name>
<gene>
    <name evidence="20" type="primary">ND4</name>
</gene>
<dbReference type="AlphaFoldDB" id="A0A343SB43"/>
<keyword evidence="10 17" id="KW-0249">Electron transport</keyword>
<dbReference type="GO" id="GO:0015990">
    <property type="term" value="P:electron transport coupled proton transport"/>
    <property type="evidence" value="ECO:0007669"/>
    <property type="project" value="TreeGrafter"/>
</dbReference>
<evidence type="ECO:0000256" key="2">
    <source>
        <dbReference type="ARBA" id="ARBA00004225"/>
    </source>
</evidence>
<evidence type="ECO:0000256" key="9">
    <source>
        <dbReference type="ARBA" id="ARBA00022967"/>
    </source>
</evidence>
<feature type="transmembrane region" description="Helical" evidence="17">
    <location>
        <begin position="136"/>
        <end position="155"/>
    </location>
</feature>
<keyword evidence="7 17" id="KW-0679">Respiratory chain</keyword>
<evidence type="ECO:0000256" key="13">
    <source>
        <dbReference type="ARBA" id="ARBA00023075"/>
    </source>
</evidence>
<comment type="subcellular location">
    <subcellularLocation>
        <location evidence="2 17">Mitochondrion membrane</location>
        <topology evidence="2 17">Multi-pass membrane protein</topology>
    </subcellularLocation>
</comment>
<comment type="catalytic activity">
    <reaction evidence="16 17">
        <text>a ubiquinone + NADH + 5 H(+)(in) = a ubiquinol + NAD(+) + 4 H(+)(out)</text>
        <dbReference type="Rhea" id="RHEA:29091"/>
        <dbReference type="Rhea" id="RHEA-COMP:9565"/>
        <dbReference type="Rhea" id="RHEA-COMP:9566"/>
        <dbReference type="ChEBI" id="CHEBI:15378"/>
        <dbReference type="ChEBI" id="CHEBI:16389"/>
        <dbReference type="ChEBI" id="CHEBI:17976"/>
        <dbReference type="ChEBI" id="CHEBI:57540"/>
        <dbReference type="ChEBI" id="CHEBI:57945"/>
        <dbReference type="EC" id="7.1.1.2"/>
    </reaction>
</comment>
<evidence type="ECO:0000256" key="17">
    <source>
        <dbReference type="RuleBase" id="RU003297"/>
    </source>
</evidence>
<feature type="transmembrane region" description="Helical" evidence="17">
    <location>
        <begin position="366"/>
        <end position="393"/>
    </location>
</feature>